<comment type="caution">
    <text evidence="2">The sequence shown here is derived from an EMBL/GenBank/DDBJ whole genome shotgun (WGS) entry which is preliminary data.</text>
</comment>
<evidence type="ECO:0000313" key="3">
    <source>
        <dbReference type="Proteomes" id="UP000307956"/>
    </source>
</evidence>
<accession>A0A4S4AG28</accession>
<dbReference type="Proteomes" id="UP000307956">
    <property type="component" value="Unassembled WGS sequence"/>
</dbReference>
<protein>
    <submittedName>
        <fullName evidence="2">Uncharacterized protein</fullName>
    </submittedName>
</protein>
<evidence type="ECO:0000256" key="1">
    <source>
        <dbReference type="SAM" id="Phobius"/>
    </source>
</evidence>
<keyword evidence="1" id="KW-0472">Membrane</keyword>
<keyword evidence="1" id="KW-1133">Transmembrane helix</keyword>
<feature type="transmembrane region" description="Helical" evidence="1">
    <location>
        <begin position="42"/>
        <end position="61"/>
    </location>
</feature>
<reference evidence="2 3" key="1">
    <citation type="submission" date="2019-04" db="EMBL/GenBank/DDBJ databases">
        <title>Azoarcus rhizosphaerae sp. nov. isolated from rhizosphere of Ficus religiosa.</title>
        <authorList>
            <person name="Lin S.-Y."/>
            <person name="Hameed A."/>
            <person name="Hsu Y.-H."/>
            <person name="Young C.-C."/>
        </authorList>
    </citation>
    <scope>NUCLEOTIDE SEQUENCE [LARGE SCALE GENOMIC DNA]</scope>
    <source>
        <strain evidence="2 3">CC-YHH848</strain>
    </source>
</reference>
<evidence type="ECO:0000313" key="2">
    <source>
        <dbReference type="EMBL" id="THF58108.1"/>
    </source>
</evidence>
<organism evidence="2 3">
    <name type="scientific">Pseudothauera rhizosphaerae</name>
    <dbReference type="NCBI Taxonomy" id="2565932"/>
    <lineage>
        <taxon>Bacteria</taxon>
        <taxon>Pseudomonadati</taxon>
        <taxon>Pseudomonadota</taxon>
        <taxon>Betaproteobacteria</taxon>
        <taxon>Rhodocyclales</taxon>
        <taxon>Zoogloeaceae</taxon>
        <taxon>Pseudothauera</taxon>
    </lineage>
</organism>
<name>A0A4S4AG28_9RHOO</name>
<sequence length="208" mass="23980">MSRSITNLMLPSPLNGRIDMPIIRINVLFEEDFIPLICQFRWVATWIISIFFILLLPFALYDCLEVSNSYDEPKSFSIGDSSIRVGGASRSPMTIAVRKDGKVVFLSSCQGLESRICRVSKYYSWRAVSEVGVLEISPQKGVIQYIKIDSDDVEKDVLHNRLAERYINEYKSEVYKKYINSFHVMVFSIFASFVYLLIKMLFPEEVKS</sequence>
<dbReference type="EMBL" id="SSOD01000016">
    <property type="protein sequence ID" value="THF58108.1"/>
    <property type="molecule type" value="Genomic_DNA"/>
</dbReference>
<dbReference type="AlphaFoldDB" id="A0A4S4AG28"/>
<keyword evidence="1" id="KW-0812">Transmembrane</keyword>
<gene>
    <name evidence="2" type="ORF">E6O51_17360</name>
</gene>
<proteinExistence type="predicted"/>
<keyword evidence="3" id="KW-1185">Reference proteome</keyword>
<feature type="transmembrane region" description="Helical" evidence="1">
    <location>
        <begin position="178"/>
        <end position="198"/>
    </location>
</feature>
<dbReference type="RefSeq" id="WP_136386275.1">
    <property type="nucleotide sequence ID" value="NZ_SSOD01000016.1"/>
</dbReference>